<keyword evidence="4" id="KW-0378">Hydrolase</keyword>
<dbReference type="Proteomes" id="UP000008037">
    <property type="component" value="Chromosome"/>
</dbReference>
<dbReference type="EMBL" id="CP002408">
    <property type="protein sequence ID" value="AFU58422.1"/>
    <property type="molecule type" value="Genomic_DNA"/>
</dbReference>
<dbReference type="GeneID" id="13797746"/>
<dbReference type="InterPro" id="IPR053578">
    <property type="entry name" value="UDP-sulfoquinovose_synthase"/>
</dbReference>
<sequence length="429" mass="49080">MNVLILGIDGYIGWSLAMHLAKRGHNVSGIDDFERRKNVESVGSTSAIPILDMEERISSFKQIHEKDISFYEGNLLDYDFLQQVVRETKPDSIVHLAEQPSAPFSMIDREHAIYTQHNNIEGTLNVLYAMKEYVPDCHLVKLGTMGEYGTPNVDIPEGFFEIEFRGRKDTLPFPRQPGSLYHLSKVHDSGNVHFACRMWRLRSTDIMQGVVYGTRTAEMVDDSLMTRFDFDEWFGTVINRYCAEAVIGHPLTPYGSGGQKRGFIDLIDSVQCIRIAVENPPSRGEYRVFNQLDEIYSVSELAQYVVQVGKKLRLDVKIQPISNPRIEKEDHYYKVDREHLRNLGFRPTRRITETVEIMLTDLIKYRDRIMERSEVILPRTTWARGTGERMAEPRIWTKATALPQHSHTAAADASSYPHPTSSFATSSES</sequence>
<feature type="domain" description="NAD-dependent epimerase/dehydratase" evidence="3">
    <location>
        <begin position="3"/>
        <end position="290"/>
    </location>
</feature>
<dbReference type="Pfam" id="PF01370">
    <property type="entry name" value="Epimerase"/>
    <property type="match status" value="1"/>
</dbReference>
<dbReference type="AlphaFoldDB" id="K0IJH4"/>
<gene>
    <name evidence="4" type="ordered locus">Ngar_c14870</name>
</gene>
<dbReference type="SUPFAM" id="SSF51735">
    <property type="entry name" value="NAD(P)-binding Rossmann-fold domains"/>
    <property type="match status" value="1"/>
</dbReference>
<dbReference type="RefSeq" id="WP_015018959.1">
    <property type="nucleotide sequence ID" value="NC_018719.1"/>
</dbReference>
<dbReference type="STRING" id="1237085.Ngar_c14870"/>
<dbReference type="InParanoid" id="K0IJH4"/>
<evidence type="ECO:0000256" key="2">
    <source>
        <dbReference type="SAM" id="MobiDB-lite"/>
    </source>
</evidence>
<feature type="region of interest" description="Disordered" evidence="2">
    <location>
        <begin position="404"/>
        <end position="429"/>
    </location>
</feature>
<evidence type="ECO:0000313" key="4">
    <source>
        <dbReference type="EMBL" id="AFU58422.1"/>
    </source>
</evidence>
<dbReference type="GO" id="GO:0046507">
    <property type="term" value="F:UDPsulfoquinovose synthase activity"/>
    <property type="evidence" value="ECO:0007669"/>
    <property type="project" value="UniProtKB-EC"/>
</dbReference>
<feature type="compositionally biased region" description="Polar residues" evidence="2">
    <location>
        <begin position="417"/>
        <end position="429"/>
    </location>
</feature>
<dbReference type="OrthoDB" id="4907at2157"/>
<reference evidence="4 5" key="1">
    <citation type="journal article" date="2012" name="Environ. Microbiol.">
        <title>The genome of the ammonia-oxidizing Candidatus Nitrososphaera gargensis: insights into metabolic versatility and environmental adaptations.</title>
        <authorList>
            <person name="Spang A."/>
            <person name="Poehlein A."/>
            <person name="Offre P."/>
            <person name="Zumbragel S."/>
            <person name="Haider S."/>
            <person name="Rychlik N."/>
            <person name="Nowka B."/>
            <person name="Schmeisser C."/>
            <person name="Lebedeva E.V."/>
            <person name="Rattei T."/>
            <person name="Bohm C."/>
            <person name="Schmid M."/>
            <person name="Galushko A."/>
            <person name="Hatzenpichler R."/>
            <person name="Weinmaier T."/>
            <person name="Daniel R."/>
            <person name="Schleper C."/>
            <person name="Spieck E."/>
            <person name="Streit W."/>
            <person name="Wagner M."/>
        </authorList>
    </citation>
    <scope>NUCLEOTIDE SEQUENCE [LARGE SCALE GENOMIC DNA]</scope>
    <source>
        <strain evidence="5">Ga9.2</strain>
    </source>
</reference>
<evidence type="ECO:0000259" key="3">
    <source>
        <dbReference type="Pfam" id="PF01370"/>
    </source>
</evidence>
<organism evidence="4 5">
    <name type="scientific">Nitrososphaera gargensis (strain Ga9.2)</name>
    <dbReference type="NCBI Taxonomy" id="1237085"/>
    <lineage>
        <taxon>Archaea</taxon>
        <taxon>Nitrososphaerota</taxon>
        <taxon>Nitrososphaeria</taxon>
        <taxon>Nitrososphaerales</taxon>
        <taxon>Nitrososphaeraceae</taxon>
        <taxon>Nitrososphaera</taxon>
    </lineage>
</organism>
<evidence type="ECO:0000256" key="1">
    <source>
        <dbReference type="ARBA" id="ARBA00007637"/>
    </source>
</evidence>
<protein>
    <submittedName>
        <fullName evidence="4">UDP-sulfoquinovose synthase</fullName>
        <ecNumber evidence="4">3.13.1.1</ecNumber>
    </submittedName>
</protein>
<dbReference type="FunCoup" id="K0IJH4">
    <property type="interactions" value="6"/>
</dbReference>
<dbReference type="InterPro" id="IPR001509">
    <property type="entry name" value="Epimerase_deHydtase"/>
</dbReference>
<name>K0IJH4_NITGG</name>
<evidence type="ECO:0000313" key="5">
    <source>
        <dbReference type="Proteomes" id="UP000008037"/>
    </source>
</evidence>
<dbReference type="PATRIC" id="fig|1237085.11.peg.1451"/>
<dbReference type="PANTHER" id="PTHR43000">
    <property type="entry name" value="DTDP-D-GLUCOSE 4,6-DEHYDRATASE-RELATED"/>
    <property type="match status" value="1"/>
</dbReference>
<keyword evidence="5" id="KW-1185">Reference proteome</keyword>
<dbReference type="HOGENOM" id="CLU_040971_1_0_2"/>
<dbReference type="KEGG" id="nga:Ngar_c14870"/>
<dbReference type="Gene3D" id="3.40.50.720">
    <property type="entry name" value="NAD(P)-binding Rossmann-like Domain"/>
    <property type="match status" value="1"/>
</dbReference>
<dbReference type="EC" id="3.13.1.1" evidence="4"/>
<comment type="similarity">
    <text evidence="1">Belongs to the NAD(P)-dependent epimerase/dehydratase family.</text>
</comment>
<accession>K0IJH4</accession>
<dbReference type="BioCyc" id="CNIT1237085:G1324-1485-MONOMER"/>
<dbReference type="Gene3D" id="3.90.25.10">
    <property type="entry name" value="UDP-galactose 4-epimerase, domain 1"/>
    <property type="match status" value="1"/>
</dbReference>
<dbReference type="NCBIfam" id="NF041015">
    <property type="entry name" value="UDPsulfquin_syn"/>
    <property type="match status" value="1"/>
</dbReference>
<proteinExistence type="inferred from homology"/>
<dbReference type="InterPro" id="IPR036291">
    <property type="entry name" value="NAD(P)-bd_dom_sf"/>
</dbReference>